<evidence type="ECO:0000313" key="1">
    <source>
        <dbReference type="EMBL" id="JAD99840.1"/>
    </source>
</evidence>
<reference evidence="1" key="1">
    <citation type="submission" date="2014-09" db="EMBL/GenBank/DDBJ databases">
        <authorList>
            <person name="Magalhaes I.L.F."/>
            <person name="Oliveira U."/>
            <person name="Santos F.R."/>
            <person name="Vidigal T.H.D.A."/>
            <person name="Brescovit A.D."/>
            <person name="Santos A.J."/>
        </authorList>
    </citation>
    <scope>NUCLEOTIDE SEQUENCE</scope>
    <source>
        <tissue evidence="1">Shoot tissue taken approximately 20 cm above the soil surface</tissue>
    </source>
</reference>
<sequence>MSHRRRIPNRRSLTAVWPLRGTPVLVLFLLQRKF</sequence>
<dbReference type="EMBL" id="GBRH01198055">
    <property type="protein sequence ID" value="JAD99840.1"/>
    <property type="molecule type" value="Transcribed_RNA"/>
</dbReference>
<proteinExistence type="predicted"/>
<accession>A0A0A9EPN5</accession>
<dbReference type="AlphaFoldDB" id="A0A0A9EPN5"/>
<reference evidence="1" key="2">
    <citation type="journal article" date="2015" name="Data Brief">
        <title>Shoot transcriptome of the giant reed, Arundo donax.</title>
        <authorList>
            <person name="Barrero R.A."/>
            <person name="Guerrero F.D."/>
            <person name="Moolhuijzen P."/>
            <person name="Goolsby J.A."/>
            <person name="Tidwell J."/>
            <person name="Bellgard S.E."/>
            <person name="Bellgard M.I."/>
        </authorList>
    </citation>
    <scope>NUCLEOTIDE SEQUENCE</scope>
    <source>
        <tissue evidence="1">Shoot tissue taken approximately 20 cm above the soil surface</tissue>
    </source>
</reference>
<organism evidence="1">
    <name type="scientific">Arundo donax</name>
    <name type="common">Giant reed</name>
    <name type="synonym">Donax arundinaceus</name>
    <dbReference type="NCBI Taxonomy" id="35708"/>
    <lineage>
        <taxon>Eukaryota</taxon>
        <taxon>Viridiplantae</taxon>
        <taxon>Streptophyta</taxon>
        <taxon>Embryophyta</taxon>
        <taxon>Tracheophyta</taxon>
        <taxon>Spermatophyta</taxon>
        <taxon>Magnoliopsida</taxon>
        <taxon>Liliopsida</taxon>
        <taxon>Poales</taxon>
        <taxon>Poaceae</taxon>
        <taxon>PACMAD clade</taxon>
        <taxon>Arundinoideae</taxon>
        <taxon>Arundineae</taxon>
        <taxon>Arundo</taxon>
    </lineage>
</organism>
<name>A0A0A9EPN5_ARUDO</name>
<protein>
    <submittedName>
        <fullName evidence="1">Uncharacterized protein</fullName>
    </submittedName>
</protein>